<evidence type="ECO:0000313" key="2">
    <source>
        <dbReference type="Proteomes" id="UP000789366"/>
    </source>
</evidence>
<accession>A0ACA9PG99</accession>
<protein>
    <submittedName>
        <fullName evidence="1">251_t:CDS:1</fullName>
    </submittedName>
</protein>
<reference evidence="1" key="1">
    <citation type="submission" date="2021-06" db="EMBL/GenBank/DDBJ databases">
        <authorList>
            <person name="Kallberg Y."/>
            <person name="Tangrot J."/>
            <person name="Rosling A."/>
        </authorList>
    </citation>
    <scope>NUCLEOTIDE SEQUENCE</scope>
    <source>
        <strain evidence="1">28 12/20/2015</strain>
    </source>
</reference>
<organism evidence="1 2">
    <name type="scientific">Cetraspora pellucida</name>
    <dbReference type="NCBI Taxonomy" id="1433469"/>
    <lineage>
        <taxon>Eukaryota</taxon>
        <taxon>Fungi</taxon>
        <taxon>Fungi incertae sedis</taxon>
        <taxon>Mucoromycota</taxon>
        <taxon>Glomeromycotina</taxon>
        <taxon>Glomeromycetes</taxon>
        <taxon>Diversisporales</taxon>
        <taxon>Gigasporaceae</taxon>
        <taxon>Cetraspora</taxon>
    </lineage>
</organism>
<keyword evidence="2" id="KW-1185">Reference proteome</keyword>
<evidence type="ECO:0000313" key="1">
    <source>
        <dbReference type="EMBL" id="CAG8702228.1"/>
    </source>
</evidence>
<dbReference type="Proteomes" id="UP000789366">
    <property type="component" value="Unassembled WGS sequence"/>
</dbReference>
<sequence length="51" mass="6204">ITRLTQKLEEHRIQIKNLEARVSRLERDTHMIKINLQQRRLLDAQLEDLIN</sequence>
<proteinExistence type="predicted"/>
<name>A0ACA9PG99_9GLOM</name>
<gene>
    <name evidence="1" type="ORF">SPELUC_LOCUS11333</name>
</gene>
<dbReference type="EMBL" id="CAJVPW010023732">
    <property type="protein sequence ID" value="CAG8702228.1"/>
    <property type="molecule type" value="Genomic_DNA"/>
</dbReference>
<comment type="caution">
    <text evidence="1">The sequence shown here is derived from an EMBL/GenBank/DDBJ whole genome shotgun (WGS) entry which is preliminary data.</text>
</comment>
<feature type="non-terminal residue" evidence="1">
    <location>
        <position position="1"/>
    </location>
</feature>